<evidence type="ECO:0000259" key="1">
    <source>
        <dbReference type="Pfam" id="PF13614"/>
    </source>
</evidence>
<dbReference type="Pfam" id="PF13614">
    <property type="entry name" value="AAA_31"/>
    <property type="match status" value="1"/>
</dbReference>
<evidence type="ECO:0000313" key="3">
    <source>
        <dbReference type="Proteomes" id="UP000198822"/>
    </source>
</evidence>
<feature type="domain" description="AAA" evidence="1">
    <location>
        <begin position="144"/>
        <end position="295"/>
    </location>
</feature>
<sequence>MTAVLLVSDSPELHARVHDASGGTCIAVPAQPLPTDPRHLLALAAAPSQPEVLVVDATRSSREAIALAARIDVELPGTGVVLVGDPDVLSLDAMRAGVRDVLPPTTDVAALRTVLERVADSMRMRYAAPVVAGIEATTLETPGRVLSVLSPKGGAGKTTISTNLAVGLALADPGSVVLVDLDLQFGDVATALGLDPEYAIDDVVRAQAVRDPIALKTRLTQHSSGLSVLCAPATPAGADVVTPDQVAAVITALSRQFRHVVLDTAPGLDATTLAALDHTTDPLLLTTFDVPGARGLAKEMATLRELGMLTHARQVVLNFANPGNGLSVRDVEATIGSKVDLTIPHSKAATAAMNMGVPIMAGKPRDAVARRLATLVAYYREVDERRSSGRHRAAA</sequence>
<reference evidence="3" key="1">
    <citation type="submission" date="2016-10" db="EMBL/GenBank/DDBJ databases">
        <authorList>
            <person name="Varghese N."/>
            <person name="Submissions S."/>
        </authorList>
    </citation>
    <scope>NUCLEOTIDE SEQUENCE [LARGE SCALE GENOMIC DNA]</scope>
    <source>
        <strain evidence="3">DSM 22002</strain>
    </source>
</reference>
<dbReference type="GO" id="GO:0009898">
    <property type="term" value="C:cytoplasmic side of plasma membrane"/>
    <property type="evidence" value="ECO:0007669"/>
    <property type="project" value="TreeGrafter"/>
</dbReference>
<gene>
    <name evidence="2" type="ORF">SAMN04489720_1943</name>
</gene>
<keyword evidence="3" id="KW-1185">Reference proteome</keyword>
<evidence type="ECO:0000313" key="2">
    <source>
        <dbReference type="EMBL" id="SDH66593.1"/>
    </source>
</evidence>
<dbReference type="Gene3D" id="3.40.50.300">
    <property type="entry name" value="P-loop containing nucleotide triphosphate hydrolases"/>
    <property type="match status" value="1"/>
</dbReference>
<dbReference type="STRING" id="399736.SAMN04489720_1943"/>
<dbReference type="GO" id="GO:0016887">
    <property type="term" value="F:ATP hydrolysis activity"/>
    <property type="evidence" value="ECO:0007669"/>
    <property type="project" value="TreeGrafter"/>
</dbReference>
<dbReference type="EMBL" id="LT629695">
    <property type="protein sequence ID" value="SDH66593.1"/>
    <property type="molecule type" value="Genomic_DNA"/>
</dbReference>
<dbReference type="InterPro" id="IPR027417">
    <property type="entry name" value="P-loop_NTPase"/>
</dbReference>
<dbReference type="OrthoDB" id="3448281at2"/>
<dbReference type="PANTHER" id="PTHR43384">
    <property type="entry name" value="SEPTUM SITE-DETERMINING PROTEIN MIND HOMOLOG, CHLOROPLASTIC-RELATED"/>
    <property type="match status" value="1"/>
</dbReference>
<accession>A0A1G8E9M3</accession>
<dbReference type="AlphaFoldDB" id="A0A1G8E9M3"/>
<name>A0A1G8E9M3_9MICO</name>
<protein>
    <submittedName>
        <fullName evidence="2">Pilus assembly protein CpaE</fullName>
    </submittedName>
</protein>
<dbReference type="GO" id="GO:0051782">
    <property type="term" value="P:negative regulation of cell division"/>
    <property type="evidence" value="ECO:0007669"/>
    <property type="project" value="TreeGrafter"/>
</dbReference>
<dbReference type="RefSeq" id="WP_092504555.1">
    <property type="nucleotide sequence ID" value="NZ_LT629695.1"/>
</dbReference>
<dbReference type="GO" id="GO:0005829">
    <property type="term" value="C:cytosol"/>
    <property type="evidence" value="ECO:0007669"/>
    <property type="project" value="TreeGrafter"/>
</dbReference>
<dbReference type="SUPFAM" id="SSF52540">
    <property type="entry name" value="P-loop containing nucleoside triphosphate hydrolases"/>
    <property type="match status" value="1"/>
</dbReference>
<organism evidence="2 3">
    <name type="scientific">Agrococcus jejuensis</name>
    <dbReference type="NCBI Taxonomy" id="399736"/>
    <lineage>
        <taxon>Bacteria</taxon>
        <taxon>Bacillati</taxon>
        <taxon>Actinomycetota</taxon>
        <taxon>Actinomycetes</taxon>
        <taxon>Micrococcales</taxon>
        <taxon>Microbacteriaceae</taxon>
        <taxon>Agrococcus</taxon>
    </lineage>
</organism>
<dbReference type="Proteomes" id="UP000198822">
    <property type="component" value="Chromosome I"/>
</dbReference>
<dbReference type="PANTHER" id="PTHR43384:SF13">
    <property type="entry name" value="SLR0110 PROTEIN"/>
    <property type="match status" value="1"/>
</dbReference>
<proteinExistence type="predicted"/>
<dbReference type="InterPro" id="IPR025669">
    <property type="entry name" value="AAA_dom"/>
</dbReference>
<dbReference type="InterPro" id="IPR050625">
    <property type="entry name" value="ParA/MinD_ATPase"/>
</dbReference>
<dbReference type="GO" id="GO:0005524">
    <property type="term" value="F:ATP binding"/>
    <property type="evidence" value="ECO:0007669"/>
    <property type="project" value="TreeGrafter"/>
</dbReference>